<dbReference type="InterPro" id="IPR002293">
    <property type="entry name" value="AA/rel_permease1"/>
</dbReference>
<dbReference type="AlphaFoldDB" id="A0A8H2WW63"/>
<organism evidence="6 7">
    <name type="scientific">Rhizoctonia solani</name>
    <dbReference type="NCBI Taxonomy" id="456999"/>
    <lineage>
        <taxon>Eukaryota</taxon>
        <taxon>Fungi</taxon>
        <taxon>Dikarya</taxon>
        <taxon>Basidiomycota</taxon>
        <taxon>Agaricomycotina</taxon>
        <taxon>Agaricomycetes</taxon>
        <taxon>Cantharellales</taxon>
        <taxon>Ceratobasidiaceae</taxon>
        <taxon>Rhizoctonia</taxon>
    </lineage>
</organism>
<gene>
    <name evidence="6" type="ORF">RDB_LOCUS43892</name>
</gene>
<keyword evidence="4 5" id="KW-0472">Membrane</keyword>
<comment type="caution">
    <text evidence="6">The sequence shown here is derived from an EMBL/GenBank/DDBJ whole genome shotgun (WGS) entry which is preliminary data.</text>
</comment>
<evidence type="ECO:0000313" key="7">
    <source>
        <dbReference type="Proteomes" id="UP000663843"/>
    </source>
</evidence>
<keyword evidence="3 5" id="KW-1133">Transmembrane helix</keyword>
<sequence length="544" mass="59478">MYPLTDANNPILYEDGDEDEAGQASTALAPIEETSPLGYNVNFVNATLVNTSAIVGMGIFSTPSFILRSVGSVGMLIALYLFVPLITLAGLMVYIELTSMCGHKRSGAEVVYLEEAYPKPRFLLPTAFALITALLSHAGVSSTVFAKYVLDGYNIEATPSRQRSIAIAMVTVAVWVCLFSNKWALRINGVTAFLKIGCLILISATGLACLLGWTSVPSSGNLKHPFDGSLYEANPLATSIVKVLYNFVGWNSILGLMAEVKGRQPIRTIKRAGIASVLIAACLFITTLLSFSIILTKEEFINANEVLGAIFLRKVYGDAVATKVFPIFIGISTFGGIVSVTLYYGRMLREAGRQGMLPFATFWSRVGRFKTPYGPVLLKWGLAVLLIVITPAKDTVVFLIDLASYPALVFSLLIGCGVWVLRRRRQQLGLPEHAYRAPNFIVLIYVLQSVALLIMPWIPPKDGSKGGDVGFFYATYCIVAVLLLLLCGVYYWIRFRALPEWLGYELIEETISLPGGVKVMALKKVYKDNSEGQEEPLLQGERGD</sequence>
<feature type="transmembrane region" description="Helical" evidence="5">
    <location>
        <begin position="470"/>
        <end position="493"/>
    </location>
</feature>
<feature type="transmembrane region" description="Helical" evidence="5">
    <location>
        <begin position="398"/>
        <end position="420"/>
    </location>
</feature>
<protein>
    <recommendedName>
        <fullName evidence="8">High-affinity methionine permease</fullName>
    </recommendedName>
</protein>
<dbReference type="Proteomes" id="UP000663843">
    <property type="component" value="Unassembled WGS sequence"/>
</dbReference>
<feature type="transmembrane region" description="Helical" evidence="5">
    <location>
        <begin position="272"/>
        <end position="295"/>
    </location>
</feature>
<evidence type="ECO:0000256" key="2">
    <source>
        <dbReference type="ARBA" id="ARBA00022692"/>
    </source>
</evidence>
<evidence type="ECO:0000256" key="3">
    <source>
        <dbReference type="ARBA" id="ARBA00022989"/>
    </source>
</evidence>
<dbReference type="PIRSF" id="PIRSF006060">
    <property type="entry name" value="AA_transporter"/>
    <property type="match status" value="1"/>
</dbReference>
<accession>A0A8H2WW63</accession>
<feature type="transmembrane region" description="Helical" evidence="5">
    <location>
        <begin position="192"/>
        <end position="216"/>
    </location>
</feature>
<proteinExistence type="predicted"/>
<dbReference type="PANTHER" id="PTHR11785">
    <property type="entry name" value="AMINO ACID TRANSPORTER"/>
    <property type="match status" value="1"/>
</dbReference>
<feature type="transmembrane region" description="Helical" evidence="5">
    <location>
        <begin position="122"/>
        <end position="145"/>
    </location>
</feature>
<keyword evidence="2 5" id="KW-0812">Transmembrane</keyword>
<evidence type="ECO:0000256" key="4">
    <source>
        <dbReference type="ARBA" id="ARBA00023136"/>
    </source>
</evidence>
<dbReference type="Pfam" id="PF13520">
    <property type="entry name" value="AA_permease_2"/>
    <property type="match status" value="1"/>
</dbReference>
<reference evidence="6" key="1">
    <citation type="submission" date="2021-01" db="EMBL/GenBank/DDBJ databases">
        <authorList>
            <person name="Kaushik A."/>
        </authorList>
    </citation>
    <scope>NUCLEOTIDE SEQUENCE</scope>
    <source>
        <strain evidence="6">AG2-2IIIB</strain>
    </source>
</reference>
<feature type="transmembrane region" description="Helical" evidence="5">
    <location>
        <begin position="73"/>
        <end position="95"/>
    </location>
</feature>
<name>A0A8H2WW63_9AGAM</name>
<feature type="transmembrane region" description="Helical" evidence="5">
    <location>
        <begin position="165"/>
        <end position="185"/>
    </location>
</feature>
<feature type="transmembrane region" description="Helical" evidence="5">
    <location>
        <begin position="236"/>
        <end position="260"/>
    </location>
</feature>
<dbReference type="EMBL" id="CAJMWT010001594">
    <property type="protein sequence ID" value="CAE6411073.1"/>
    <property type="molecule type" value="Genomic_DNA"/>
</dbReference>
<dbReference type="GO" id="GO:0015179">
    <property type="term" value="F:L-amino acid transmembrane transporter activity"/>
    <property type="evidence" value="ECO:0007669"/>
    <property type="project" value="TreeGrafter"/>
</dbReference>
<comment type="subcellular location">
    <subcellularLocation>
        <location evidence="1">Membrane</location>
        <topology evidence="1">Multi-pass membrane protein</topology>
    </subcellularLocation>
</comment>
<evidence type="ECO:0000256" key="1">
    <source>
        <dbReference type="ARBA" id="ARBA00004141"/>
    </source>
</evidence>
<feature type="transmembrane region" description="Helical" evidence="5">
    <location>
        <begin position="373"/>
        <end position="392"/>
    </location>
</feature>
<dbReference type="GO" id="GO:0016020">
    <property type="term" value="C:membrane"/>
    <property type="evidence" value="ECO:0007669"/>
    <property type="project" value="UniProtKB-SubCell"/>
</dbReference>
<evidence type="ECO:0000256" key="5">
    <source>
        <dbReference type="SAM" id="Phobius"/>
    </source>
</evidence>
<dbReference type="InterPro" id="IPR050598">
    <property type="entry name" value="AminoAcid_Transporter"/>
</dbReference>
<dbReference type="Gene3D" id="1.20.1740.10">
    <property type="entry name" value="Amino acid/polyamine transporter I"/>
    <property type="match status" value="1"/>
</dbReference>
<evidence type="ECO:0000313" key="6">
    <source>
        <dbReference type="EMBL" id="CAE6411073.1"/>
    </source>
</evidence>
<evidence type="ECO:0008006" key="8">
    <source>
        <dbReference type="Google" id="ProtNLM"/>
    </source>
</evidence>
<feature type="transmembrane region" description="Helical" evidence="5">
    <location>
        <begin position="440"/>
        <end position="458"/>
    </location>
</feature>
<feature type="transmembrane region" description="Helical" evidence="5">
    <location>
        <begin position="324"/>
        <end position="344"/>
    </location>
</feature>
<dbReference type="PANTHER" id="PTHR11785:SF353">
    <property type="entry name" value="METHIONINE TRANSPORTER (EUROFUNG)"/>
    <property type="match status" value="1"/>
</dbReference>